<organism evidence="4 5">
    <name type="scientific">Artemia franciscana</name>
    <name type="common">Brine shrimp</name>
    <name type="synonym">Artemia sanfranciscana</name>
    <dbReference type="NCBI Taxonomy" id="6661"/>
    <lineage>
        <taxon>Eukaryota</taxon>
        <taxon>Metazoa</taxon>
        <taxon>Ecdysozoa</taxon>
        <taxon>Arthropoda</taxon>
        <taxon>Crustacea</taxon>
        <taxon>Branchiopoda</taxon>
        <taxon>Anostraca</taxon>
        <taxon>Artemiidae</taxon>
        <taxon>Artemia</taxon>
    </lineage>
</organism>
<dbReference type="EMBL" id="JAVRJZ010000009">
    <property type="protein sequence ID" value="KAK2718348.1"/>
    <property type="molecule type" value="Genomic_DNA"/>
</dbReference>
<feature type="compositionally biased region" description="Basic and acidic residues" evidence="2">
    <location>
        <begin position="159"/>
        <end position="178"/>
    </location>
</feature>
<feature type="compositionally biased region" description="Polar residues" evidence="2">
    <location>
        <begin position="202"/>
        <end position="211"/>
    </location>
</feature>
<keyword evidence="5" id="KW-1185">Reference proteome</keyword>
<dbReference type="AlphaFoldDB" id="A0AA88L4B3"/>
<feature type="domain" description="PH" evidence="3">
    <location>
        <begin position="47"/>
        <end position="156"/>
    </location>
</feature>
<dbReference type="Pfam" id="PF00169">
    <property type="entry name" value="PH"/>
    <property type="match status" value="1"/>
</dbReference>
<gene>
    <name evidence="4" type="ORF">QYM36_005604</name>
</gene>
<feature type="compositionally biased region" description="Polar residues" evidence="2">
    <location>
        <begin position="599"/>
        <end position="612"/>
    </location>
</feature>
<dbReference type="CDD" id="cd00821">
    <property type="entry name" value="PH"/>
    <property type="match status" value="1"/>
</dbReference>
<dbReference type="InterPro" id="IPR001849">
    <property type="entry name" value="PH_domain"/>
</dbReference>
<feature type="compositionally biased region" description="Basic and acidic residues" evidence="2">
    <location>
        <begin position="516"/>
        <end position="526"/>
    </location>
</feature>
<accession>A0AA88L4B3</accession>
<dbReference type="PANTHER" id="PTHR14336:SF8">
    <property type="entry name" value="PROTEIN OPY1"/>
    <property type="match status" value="1"/>
</dbReference>
<comment type="caution">
    <text evidence="4">The sequence shown here is derived from an EMBL/GenBank/DDBJ whole genome shotgun (WGS) entry which is preliminary data.</text>
</comment>
<feature type="region of interest" description="Disordered" evidence="2">
    <location>
        <begin position="512"/>
        <end position="541"/>
    </location>
</feature>
<dbReference type="Proteomes" id="UP001187531">
    <property type="component" value="Unassembled WGS sequence"/>
</dbReference>
<feature type="compositionally biased region" description="Acidic residues" evidence="2">
    <location>
        <begin position="631"/>
        <end position="640"/>
    </location>
</feature>
<dbReference type="SUPFAM" id="SSF50729">
    <property type="entry name" value="PH domain-like"/>
    <property type="match status" value="1"/>
</dbReference>
<protein>
    <recommendedName>
        <fullName evidence="3">PH domain-containing protein</fullName>
    </recommendedName>
</protein>
<evidence type="ECO:0000313" key="5">
    <source>
        <dbReference type="Proteomes" id="UP001187531"/>
    </source>
</evidence>
<feature type="region of interest" description="Disordered" evidence="2">
    <location>
        <begin position="348"/>
        <end position="373"/>
    </location>
</feature>
<name>A0AA88L4B3_ARTSF</name>
<evidence type="ECO:0000256" key="1">
    <source>
        <dbReference type="SAM" id="Coils"/>
    </source>
</evidence>
<evidence type="ECO:0000259" key="3">
    <source>
        <dbReference type="PROSITE" id="PS50003"/>
    </source>
</evidence>
<evidence type="ECO:0000313" key="4">
    <source>
        <dbReference type="EMBL" id="KAK2718348.1"/>
    </source>
</evidence>
<keyword evidence="1" id="KW-0175">Coiled coil</keyword>
<reference evidence="4" key="1">
    <citation type="submission" date="2023-07" db="EMBL/GenBank/DDBJ databases">
        <title>Chromosome-level genome assembly of Artemia franciscana.</title>
        <authorList>
            <person name="Jo E."/>
        </authorList>
    </citation>
    <scope>NUCLEOTIDE SEQUENCE</scope>
    <source>
        <tissue evidence="4">Whole body</tissue>
    </source>
</reference>
<evidence type="ECO:0000256" key="2">
    <source>
        <dbReference type="SAM" id="MobiDB-lite"/>
    </source>
</evidence>
<dbReference type="PANTHER" id="PTHR14336">
    <property type="entry name" value="TANDEM PH DOMAIN CONTAINING PROTEIN"/>
    <property type="match status" value="1"/>
</dbReference>
<sequence length="640" mass="71388">MSSNRKGAKSPRNAMSVLLSSGILNGLGSMSNNTDKTTNENKEKKSRVLYSGYLLKLSGKTVLSGGNWKRKFFVLEKKRLVYYESEEAWNTGSRVSGFISLEFYDLVEEKETRKATNVFFIGSSDKNLFETTRHYFSAETLPEMTAWMSHIRAALKEAKRSQKNHVYPDKTSLEDPRKADHRTKNGNTTKREQKHKMDVQPEASSLQPLTRSRTRGPTGRKLPTNHRATLLGEDTRNRSNSLTSLEAKSKEESRRSCYLMSRSVDLSDGEETYQSISAQDKRLTLYEYSSDENAVSETSKLDSSVTSAIGLVARKEIKEKKPSRQSFGSTPSLILECEEAVKPLHLRHYNTAPTATRKSRRGRDRQMPLSDSKVTDTLNDLETEWELESTYHKSDLPHGSSKLMGVLHYLHLQTIEIRKTLIALEEDSADARRDMGALQENLTVVRTATNSTSDRIGRLQSTLNNVEKQIGVAAKEGHMLEQRAIRALEAAETAEKEFSRLRSECQSLILQMKSRRNSDKEKREDSPIFDTLPDTPSGSVKESFILSSSPSFLQGTKGSSNAPPRFEAPNIFEFGVAGAGAFSPPDFKFFGLSNSIPSSAATSTPRVQSPAPSKSAVKQDKESQGSKSVTFEDDSSLACP</sequence>
<feature type="region of interest" description="Disordered" evidence="2">
    <location>
        <begin position="159"/>
        <end position="250"/>
    </location>
</feature>
<dbReference type="InterPro" id="IPR051707">
    <property type="entry name" value="PI-Interact_SigTrans_Reg"/>
</dbReference>
<feature type="compositionally biased region" description="Basic and acidic residues" evidence="2">
    <location>
        <begin position="189"/>
        <end position="199"/>
    </location>
</feature>
<dbReference type="InterPro" id="IPR011993">
    <property type="entry name" value="PH-like_dom_sf"/>
</dbReference>
<feature type="region of interest" description="Disordered" evidence="2">
    <location>
        <begin position="599"/>
        <end position="640"/>
    </location>
</feature>
<dbReference type="Gene3D" id="2.30.29.30">
    <property type="entry name" value="Pleckstrin-homology domain (PH domain)/Phosphotyrosine-binding domain (PTB)"/>
    <property type="match status" value="1"/>
</dbReference>
<proteinExistence type="predicted"/>
<dbReference type="PROSITE" id="PS50003">
    <property type="entry name" value="PH_DOMAIN"/>
    <property type="match status" value="1"/>
</dbReference>
<dbReference type="SMART" id="SM00233">
    <property type="entry name" value="PH"/>
    <property type="match status" value="1"/>
</dbReference>
<feature type="coiled-coil region" evidence="1">
    <location>
        <begin position="484"/>
        <end position="511"/>
    </location>
</feature>